<gene>
    <name evidence="3" type="ORF">NAF29_08575</name>
</gene>
<evidence type="ECO:0000256" key="1">
    <source>
        <dbReference type="ARBA" id="ARBA00022842"/>
    </source>
</evidence>
<proteinExistence type="predicted"/>
<accession>A0AA41W6U2</accession>
<name>A0AA41W6U2_9GAMM</name>
<evidence type="ECO:0000313" key="4">
    <source>
        <dbReference type="Proteomes" id="UP001165393"/>
    </source>
</evidence>
<dbReference type="InterPro" id="IPR025877">
    <property type="entry name" value="MobA-like_NTP_Trfase"/>
</dbReference>
<dbReference type="Proteomes" id="UP001165393">
    <property type="component" value="Unassembled WGS sequence"/>
</dbReference>
<feature type="domain" description="MobA-like NTP transferase" evidence="2">
    <location>
        <begin position="6"/>
        <end position="168"/>
    </location>
</feature>
<keyword evidence="4" id="KW-1185">Reference proteome</keyword>
<dbReference type="Gene3D" id="3.90.550.10">
    <property type="entry name" value="Spore Coat Polysaccharide Biosynthesis Protein SpsA, Chain A"/>
    <property type="match status" value="1"/>
</dbReference>
<evidence type="ECO:0000313" key="3">
    <source>
        <dbReference type="EMBL" id="MCM2679716.1"/>
    </source>
</evidence>
<dbReference type="GO" id="GO:0016779">
    <property type="term" value="F:nucleotidyltransferase activity"/>
    <property type="evidence" value="ECO:0007669"/>
    <property type="project" value="UniProtKB-ARBA"/>
</dbReference>
<dbReference type="CDD" id="cd04182">
    <property type="entry name" value="GT_2_like_f"/>
    <property type="match status" value="1"/>
</dbReference>
<dbReference type="EMBL" id="JAMQGP010000003">
    <property type="protein sequence ID" value="MCM2679716.1"/>
    <property type="molecule type" value="Genomic_DNA"/>
</dbReference>
<reference evidence="3 4" key="1">
    <citation type="journal article" date="2013" name="Antonie Van Leeuwenhoek">
        <title>Echinimonas agarilytica gen. nov., sp. nov., a new gammaproteobacterium isolated from the sea urchin Strongylocentrotus intermedius.</title>
        <authorList>
            <person name="Nedashkovskaya O.I."/>
            <person name="Stenkova A.M."/>
            <person name="Zhukova N.V."/>
            <person name="Van Trappen S."/>
            <person name="Lee J.S."/>
            <person name="Kim S.B."/>
        </authorList>
    </citation>
    <scope>NUCLEOTIDE SEQUENCE [LARGE SCALE GENOMIC DNA]</scope>
    <source>
        <strain evidence="3 4">KMM 6351</strain>
    </source>
</reference>
<comment type="caution">
    <text evidence="3">The sequence shown here is derived from an EMBL/GenBank/DDBJ whole genome shotgun (WGS) entry which is preliminary data.</text>
</comment>
<keyword evidence="1" id="KW-0460">Magnesium</keyword>
<evidence type="ECO:0000259" key="2">
    <source>
        <dbReference type="Pfam" id="PF12804"/>
    </source>
</evidence>
<dbReference type="PANTHER" id="PTHR43777">
    <property type="entry name" value="MOLYBDENUM COFACTOR CYTIDYLYLTRANSFERASE"/>
    <property type="match status" value="1"/>
</dbReference>
<organism evidence="3 4">
    <name type="scientific">Echinimonas agarilytica</name>
    <dbReference type="NCBI Taxonomy" id="1215918"/>
    <lineage>
        <taxon>Bacteria</taxon>
        <taxon>Pseudomonadati</taxon>
        <taxon>Pseudomonadota</taxon>
        <taxon>Gammaproteobacteria</taxon>
        <taxon>Alteromonadales</taxon>
        <taxon>Echinimonadaceae</taxon>
        <taxon>Echinimonas</taxon>
    </lineage>
</organism>
<sequence length="197" mass="21950">MSYAIVLLAAGRGSRFQSIKQLAMLNEQLLVNRQLGFYCRFQRPLYLVLGAYQAQIEAQIEPKYLSDITIVSNPDWALGMGHSISQAMAYITTHSNYSHALIALLDQPCITQADIELLMAQSHREPDSIISAGYAEQTGVPAIFPAQQFHALQSLQGDVGAKKIIHKSHHKRIVDMPNAAFDIDTQQQLNEIRNSLC</sequence>
<dbReference type="PANTHER" id="PTHR43777:SF1">
    <property type="entry name" value="MOLYBDENUM COFACTOR CYTIDYLYLTRANSFERASE"/>
    <property type="match status" value="1"/>
</dbReference>
<dbReference type="SUPFAM" id="SSF53448">
    <property type="entry name" value="Nucleotide-diphospho-sugar transferases"/>
    <property type="match status" value="1"/>
</dbReference>
<protein>
    <submittedName>
        <fullName evidence="3">Nucleotidyltransferase family protein</fullName>
    </submittedName>
</protein>
<dbReference type="Pfam" id="PF12804">
    <property type="entry name" value="NTP_transf_3"/>
    <property type="match status" value="1"/>
</dbReference>
<dbReference type="AlphaFoldDB" id="A0AA41W6U2"/>
<dbReference type="InterPro" id="IPR029044">
    <property type="entry name" value="Nucleotide-diphossugar_trans"/>
</dbReference>
<dbReference type="RefSeq" id="WP_251261156.1">
    <property type="nucleotide sequence ID" value="NZ_JAMQGP010000003.1"/>
</dbReference>